<sequence>MKYRPPLGFGGMCREYRQVARLIQEKLYLPGVDALILQFAEGFLERTDPQPILLLEQAAAMQMLELFFRNVDQAKVGIECAYHQHEIILGQRINEARETITQAAVLFFVQPDISLAKLFYGIEYPGSGLLAQDFAQQIAEQFNASAERFVIDGRFFQGSVSYLLPHQGR</sequence>
<dbReference type="EMBL" id="CCCS020000034">
    <property type="protein sequence ID" value="CDQ10119.1"/>
    <property type="molecule type" value="Genomic_DNA"/>
</dbReference>
<gene>
    <name evidence="1" type="ORF">AFERRI_40071</name>
</gene>
<dbReference type="AlphaFoldDB" id="A0A060UU84"/>
<comment type="caution">
    <text evidence="1">The sequence shown here is derived from an EMBL/GenBank/DDBJ whole genome shotgun (WGS) entry which is preliminary data.</text>
</comment>
<evidence type="ECO:0000313" key="1">
    <source>
        <dbReference type="EMBL" id="CDQ10119.1"/>
    </source>
</evidence>
<reference evidence="1" key="1">
    <citation type="submission" date="2014-03" db="EMBL/GenBank/DDBJ databases">
        <authorList>
            <person name="Genoscope - CEA"/>
        </authorList>
    </citation>
    <scope>NUCLEOTIDE SEQUENCE [LARGE SCALE GENOMIC DNA]</scope>
    <source>
        <strain evidence="1">CF27</strain>
    </source>
</reference>
<proteinExistence type="predicted"/>
<accession>A0A060UU84</accession>
<reference evidence="1" key="2">
    <citation type="submission" date="2014-07" db="EMBL/GenBank/DDBJ databases">
        <title>Initial genome analysis of the psychrotolerant acidophile Acidithiobacillus ferrivorans CF27: insights into iron and sulfur oxidation pathways and into biofilm formation.</title>
        <authorList>
            <person name="Talla E."/>
            <person name="Hedrich S."/>
            <person name="Mangenot S."/>
            <person name="Ji B."/>
            <person name="Johnson D.B."/>
            <person name="Barbe V."/>
            <person name="Bonnefoy V."/>
        </authorList>
    </citation>
    <scope>NUCLEOTIDE SEQUENCE [LARGE SCALE GENOMIC DNA]</scope>
    <source>
        <strain evidence="1">CF27</strain>
    </source>
</reference>
<organism evidence="1">
    <name type="scientific">Acidithiobacillus ferrivorans</name>
    <dbReference type="NCBI Taxonomy" id="160808"/>
    <lineage>
        <taxon>Bacteria</taxon>
        <taxon>Pseudomonadati</taxon>
        <taxon>Pseudomonadota</taxon>
        <taxon>Acidithiobacillia</taxon>
        <taxon>Acidithiobacillales</taxon>
        <taxon>Acidithiobacillaceae</taxon>
        <taxon>Acidithiobacillus</taxon>
    </lineage>
</organism>
<name>A0A060UU84_9PROT</name>
<protein>
    <submittedName>
        <fullName evidence="1">Uncharacterized protein</fullName>
    </submittedName>
</protein>